<dbReference type="EMBL" id="CM056741">
    <property type="protein sequence ID" value="KAJ8686753.1"/>
    <property type="molecule type" value="Genomic_DNA"/>
</dbReference>
<reference evidence="1" key="1">
    <citation type="submission" date="2023-04" db="EMBL/GenBank/DDBJ databases">
        <title>A chromosome-level genome assembly of the parasitoid wasp Eretmocerus hayati.</title>
        <authorList>
            <person name="Zhong Y."/>
            <person name="Liu S."/>
            <person name="Liu Y."/>
        </authorList>
    </citation>
    <scope>NUCLEOTIDE SEQUENCE</scope>
    <source>
        <strain evidence="1">ZJU_SS_LIU_2023</strain>
    </source>
</reference>
<dbReference type="Proteomes" id="UP001239111">
    <property type="component" value="Chromosome 1"/>
</dbReference>
<name>A0ACC2PTF4_9HYME</name>
<comment type="caution">
    <text evidence="1">The sequence shown here is derived from an EMBL/GenBank/DDBJ whole genome shotgun (WGS) entry which is preliminary data.</text>
</comment>
<protein>
    <submittedName>
        <fullName evidence="1">Uncharacterized protein</fullName>
    </submittedName>
</protein>
<accession>A0ACC2PTF4</accession>
<organism evidence="1 2">
    <name type="scientific">Eretmocerus hayati</name>
    <dbReference type="NCBI Taxonomy" id="131215"/>
    <lineage>
        <taxon>Eukaryota</taxon>
        <taxon>Metazoa</taxon>
        <taxon>Ecdysozoa</taxon>
        <taxon>Arthropoda</taxon>
        <taxon>Hexapoda</taxon>
        <taxon>Insecta</taxon>
        <taxon>Pterygota</taxon>
        <taxon>Neoptera</taxon>
        <taxon>Endopterygota</taxon>
        <taxon>Hymenoptera</taxon>
        <taxon>Apocrita</taxon>
        <taxon>Proctotrupomorpha</taxon>
        <taxon>Chalcidoidea</taxon>
        <taxon>Aphelinidae</taxon>
        <taxon>Aphelininae</taxon>
        <taxon>Eretmocerus</taxon>
    </lineage>
</organism>
<evidence type="ECO:0000313" key="2">
    <source>
        <dbReference type="Proteomes" id="UP001239111"/>
    </source>
</evidence>
<proteinExistence type="predicted"/>
<sequence>MAPGFTGTSYQAAPTANPTTAPRPKRSTRFLTQLECGVFKGWLRSGVAMEWSRVTMHHTPTLAFAPTSRKRNQLKNLGQSMGFIDPKTLVHGTEYIDEDLFSWVVREIDMKEHHRRRSLHPYSQIPIFHPSAVTRFAKNRADIPAKSDPLIAEPESMLRVSSTRISILALERRQCSLDIIERQLVEP</sequence>
<evidence type="ECO:0000313" key="1">
    <source>
        <dbReference type="EMBL" id="KAJ8686753.1"/>
    </source>
</evidence>
<gene>
    <name evidence="1" type="ORF">QAD02_022547</name>
</gene>
<keyword evidence="2" id="KW-1185">Reference proteome</keyword>